<name>A0AA40B9C8_9PEZI</name>
<dbReference type="GO" id="GO:0008104">
    <property type="term" value="P:intracellular protein localization"/>
    <property type="evidence" value="ECO:0007669"/>
    <property type="project" value="TreeGrafter"/>
</dbReference>
<accession>A0AA40B9C8</accession>
<dbReference type="PANTHER" id="PTHR28081:SF1">
    <property type="entry name" value="DAMAGE-REGULATED IMPORT FACILITATOR 1"/>
    <property type="match status" value="1"/>
</dbReference>
<dbReference type="GO" id="GO:0005634">
    <property type="term" value="C:nucleus"/>
    <property type="evidence" value="ECO:0007669"/>
    <property type="project" value="UniProtKB-SubCell"/>
</dbReference>
<dbReference type="PANTHER" id="PTHR28081">
    <property type="entry name" value="DAMAGE-REGULATED IMPORT FACILITATOR 1-RELATED"/>
    <property type="match status" value="1"/>
</dbReference>
<evidence type="ECO:0000256" key="6">
    <source>
        <dbReference type="SAM" id="MobiDB-lite"/>
    </source>
</evidence>
<evidence type="ECO:0000313" key="7">
    <source>
        <dbReference type="EMBL" id="KAK0730007.1"/>
    </source>
</evidence>
<dbReference type="AlphaFoldDB" id="A0AA40B9C8"/>
<feature type="region of interest" description="Disordered" evidence="6">
    <location>
        <begin position="231"/>
        <end position="257"/>
    </location>
</feature>
<evidence type="ECO:0000313" key="8">
    <source>
        <dbReference type="Proteomes" id="UP001172102"/>
    </source>
</evidence>
<dbReference type="Proteomes" id="UP001172102">
    <property type="component" value="Unassembled WGS sequence"/>
</dbReference>
<dbReference type="GO" id="GO:1990846">
    <property type="term" value="F:ribonucleoside-diphosphate reductase inhibitor activity"/>
    <property type="evidence" value="ECO:0007669"/>
    <property type="project" value="TreeGrafter"/>
</dbReference>
<sequence length="280" mass="29538">MSGPRTKRQFAGAASDPAQRQITSFFSKSPSNGPPAASSVAATTGPLNGPELPHHVQSNLISVGMRVRKAVPEGYKTGTYSGFSLWTDNPDVSVPVAATYTAPGAGGGRELVPFCGIHKIGGLAVQPGVANSDVMSDHYPMPGLTSSQDSIVSTSSTTSATEAMMTSAAANRKRYYVAEEEEKDGAGANTLRIPHGGLMRNRDDWLDGEISPRSLAPAGWESVRVLAVPKPRRRGSAQKASNIPPASGSLAELGQENMALDDFEEAPFLDYGMDRDMDTE</sequence>
<protein>
    <submittedName>
        <fullName evidence="7">Ribonucleotide reductase inhibitor-domain-containing protein</fullName>
    </submittedName>
</protein>
<keyword evidence="8" id="KW-1185">Reference proteome</keyword>
<reference evidence="7" key="1">
    <citation type="submission" date="2023-06" db="EMBL/GenBank/DDBJ databases">
        <title>Genome-scale phylogeny and comparative genomics of the fungal order Sordariales.</title>
        <authorList>
            <consortium name="Lawrence Berkeley National Laboratory"/>
            <person name="Hensen N."/>
            <person name="Bonometti L."/>
            <person name="Westerberg I."/>
            <person name="Brannstrom I.O."/>
            <person name="Guillou S."/>
            <person name="Cros-Aarteil S."/>
            <person name="Calhoun S."/>
            <person name="Haridas S."/>
            <person name="Kuo A."/>
            <person name="Mondo S."/>
            <person name="Pangilinan J."/>
            <person name="Riley R."/>
            <person name="Labutti K."/>
            <person name="Andreopoulos B."/>
            <person name="Lipzen A."/>
            <person name="Chen C."/>
            <person name="Yanf M."/>
            <person name="Daum C."/>
            <person name="Ng V."/>
            <person name="Clum A."/>
            <person name="Steindorff A."/>
            <person name="Ohm R."/>
            <person name="Martin F."/>
            <person name="Silar P."/>
            <person name="Natvig D."/>
            <person name="Lalanne C."/>
            <person name="Gautier V."/>
            <person name="Ament-Velasquez S.L."/>
            <person name="Kruys A."/>
            <person name="Hutchinson M.I."/>
            <person name="Powell A.J."/>
            <person name="Barry K."/>
            <person name="Miller A.N."/>
            <person name="Grigoriev I.V."/>
            <person name="Debuchy R."/>
            <person name="Gladieux P."/>
            <person name="Thoren M.H."/>
            <person name="Johannesson H."/>
        </authorList>
    </citation>
    <scope>NUCLEOTIDE SEQUENCE</scope>
    <source>
        <strain evidence="7">SMH4607-1</strain>
    </source>
</reference>
<dbReference type="InterPro" id="IPR013900">
    <property type="entry name" value="RNR_inhibitor"/>
</dbReference>
<dbReference type="GO" id="GO:0005737">
    <property type="term" value="C:cytoplasm"/>
    <property type="evidence" value="ECO:0007669"/>
    <property type="project" value="UniProtKB-SubCell"/>
</dbReference>
<evidence type="ECO:0000256" key="3">
    <source>
        <dbReference type="ARBA" id="ARBA00005459"/>
    </source>
</evidence>
<evidence type="ECO:0000256" key="4">
    <source>
        <dbReference type="ARBA" id="ARBA00022490"/>
    </source>
</evidence>
<dbReference type="Pfam" id="PF08591">
    <property type="entry name" value="RNR_inhib"/>
    <property type="match status" value="1"/>
</dbReference>
<gene>
    <name evidence="7" type="ORF">B0H67DRAFT_560482</name>
</gene>
<proteinExistence type="inferred from homology"/>
<keyword evidence="5" id="KW-0539">Nucleus</keyword>
<keyword evidence="4" id="KW-0963">Cytoplasm</keyword>
<evidence type="ECO:0000256" key="5">
    <source>
        <dbReference type="ARBA" id="ARBA00023242"/>
    </source>
</evidence>
<evidence type="ECO:0000256" key="2">
    <source>
        <dbReference type="ARBA" id="ARBA00004496"/>
    </source>
</evidence>
<organism evidence="7 8">
    <name type="scientific">Lasiosphaeris hirsuta</name>
    <dbReference type="NCBI Taxonomy" id="260670"/>
    <lineage>
        <taxon>Eukaryota</taxon>
        <taxon>Fungi</taxon>
        <taxon>Dikarya</taxon>
        <taxon>Ascomycota</taxon>
        <taxon>Pezizomycotina</taxon>
        <taxon>Sordariomycetes</taxon>
        <taxon>Sordariomycetidae</taxon>
        <taxon>Sordariales</taxon>
        <taxon>Lasiosphaeriaceae</taxon>
        <taxon>Lasiosphaeris</taxon>
    </lineage>
</organism>
<comment type="caution">
    <text evidence="7">The sequence shown here is derived from an EMBL/GenBank/DDBJ whole genome shotgun (WGS) entry which is preliminary data.</text>
</comment>
<feature type="region of interest" description="Disordered" evidence="6">
    <location>
        <begin position="1"/>
        <end position="55"/>
    </location>
</feature>
<comment type="similarity">
    <text evidence="3">Belongs to the DIF1/spd1 family.</text>
</comment>
<feature type="compositionally biased region" description="Polar residues" evidence="6">
    <location>
        <begin position="18"/>
        <end position="31"/>
    </location>
</feature>
<comment type="subcellular location">
    <subcellularLocation>
        <location evidence="2">Cytoplasm</location>
    </subcellularLocation>
    <subcellularLocation>
        <location evidence="1">Nucleus</location>
    </subcellularLocation>
</comment>
<evidence type="ECO:0000256" key="1">
    <source>
        <dbReference type="ARBA" id="ARBA00004123"/>
    </source>
</evidence>
<dbReference type="EMBL" id="JAUKUA010000001">
    <property type="protein sequence ID" value="KAK0730007.1"/>
    <property type="molecule type" value="Genomic_DNA"/>
</dbReference>